<dbReference type="GO" id="GO:0003677">
    <property type="term" value="F:DNA binding"/>
    <property type="evidence" value="ECO:0007669"/>
    <property type="project" value="InterPro"/>
</dbReference>
<dbReference type="InterPro" id="IPR027417">
    <property type="entry name" value="P-loop_NTPase"/>
</dbReference>
<dbReference type="Proteomes" id="UP000010116">
    <property type="component" value="Unassembled WGS sequence"/>
</dbReference>
<protein>
    <recommendedName>
        <fullName evidence="2 9">DNA polymerase III subunit delta</fullName>
        <ecNumber evidence="1 9">2.7.7.7</ecNumber>
    </recommendedName>
</protein>
<evidence type="ECO:0000256" key="1">
    <source>
        <dbReference type="ARBA" id="ARBA00012417"/>
    </source>
</evidence>
<organism evidence="11 12">
    <name type="scientific">SAR86 cluster bacterium SAR86B</name>
    <dbReference type="NCBI Taxonomy" id="1123867"/>
    <lineage>
        <taxon>Bacteria</taxon>
        <taxon>Pseudomonadati</taxon>
        <taxon>Pseudomonadota</taxon>
        <taxon>Gammaproteobacteria</taxon>
        <taxon>SAR86 cluster</taxon>
    </lineage>
</organism>
<sequence>MKCNPLNLDKYINKGPKVFFIYGNEIVLRNQSKEKILNYLSGEGFEEILNVFTDDISDLDGLLMQNNAGSLFANKQCIVINHLNGKTPESFKNIHKYIDEHYTNALIVVSCAEKISPSASWIKELDKNCTFVTCAKLKSFEEKIWLKSRLNFLEENEKKKYVENIYNLNQGNLIAQQNEINLLELQNINGKAEGSDINNAEYIPFDLEDMIIKKDKKNTFKILHSIRDNNSHYGPLITWVLGNLLNACVFALSSNNIKNSLQISGVFNNKLNQYEKFIKSTSPTRLIKNQKKIVNLDLACKGIIKKDFWKEIDYCLIDLLN</sequence>
<dbReference type="GO" id="GO:0009360">
    <property type="term" value="C:DNA polymerase III complex"/>
    <property type="evidence" value="ECO:0007669"/>
    <property type="project" value="UniProtKB-UniRule"/>
</dbReference>
<dbReference type="EC" id="2.7.7.7" evidence="1 9"/>
<reference evidence="11 12" key="1">
    <citation type="journal article" date="2012" name="ISME J.">
        <title>Genomic insights to SAR86, an abundant and uncultivated marine bacterial lineage.</title>
        <authorList>
            <person name="Dupont C.L."/>
            <person name="Rusch D.B."/>
            <person name="Yooseph S."/>
            <person name="Lombardo M.J."/>
            <person name="Richter R.A."/>
            <person name="Valas R."/>
            <person name="Novotny M."/>
            <person name="Yee-Greenbaum J."/>
            <person name="Selengut J.D."/>
            <person name="Haft D.H."/>
            <person name="Halpern A.L."/>
            <person name="Lasken R.S."/>
            <person name="Nealson K."/>
            <person name="Friedman R."/>
            <person name="Venter J.C."/>
        </authorList>
    </citation>
    <scope>NUCLEOTIDE SEQUENCE [LARGE SCALE GENOMIC DNA]</scope>
</reference>
<comment type="catalytic activity">
    <reaction evidence="8">
        <text>DNA(n) + a 2'-deoxyribonucleoside 5'-triphosphate = DNA(n+1) + diphosphate</text>
        <dbReference type="Rhea" id="RHEA:22508"/>
        <dbReference type="Rhea" id="RHEA-COMP:17339"/>
        <dbReference type="Rhea" id="RHEA-COMP:17340"/>
        <dbReference type="ChEBI" id="CHEBI:33019"/>
        <dbReference type="ChEBI" id="CHEBI:61560"/>
        <dbReference type="ChEBI" id="CHEBI:173112"/>
        <dbReference type="EC" id="2.7.7.7"/>
    </reaction>
</comment>
<dbReference type="InterPro" id="IPR005790">
    <property type="entry name" value="DNA_polIII_delta"/>
</dbReference>
<evidence type="ECO:0000259" key="10">
    <source>
        <dbReference type="Pfam" id="PF06144"/>
    </source>
</evidence>
<dbReference type="Gene3D" id="1.20.272.10">
    <property type="match status" value="1"/>
</dbReference>
<evidence type="ECO:0000256" key="7">
    <source>
        <dbReference type="ARBA" id="ARBA00034754"/>
    </source>
</evidence>
<dbReference type="PANTHER" id="PTHR34388:SF1">
    <property type="entry name" value="DNA POLYMERASE III SUBUNIT DELTA"/>
    <property type="match status" value="1"/>
</dbReference>
<dbReference type="InterPro" id="IPR008921">
    <property type="entry name" value="DNA_pol3_clamp-load_cplx_C"/>
</dbReference>
<dbReference type="NCBIfam" id="TIGR01128">
    <property type="entry name" value="holA"/>
    <property type="match status" value="1"/>
</dbReference>
<dbReference type="Gene3D" id="3.40.50.300">
    <property type="entry name" value="P-loop containing nucleotide triphosphate hydrolases"/>
    <property type="match status" value="1"/>
</dbReference>
<evidence type="ECO:0000313" key="11">
    <source>
        <dbReference type="EMBL" id="EJP73371.1"/>
    </source>
</evidence>
<evidence type="ECO:0000256" key="6">
    <source>
        <dbReference type="ARBA" id="ARBA00022932"/>
    </source>
</evidence>
<dbReference type="PANTHER" id="PTHR34388">
    <property type="entry name" value="DNA POLYMERASE III SUBUNIT DELTA"/>
    <property type="match status" value="1"/>
</dbReference>
<keyword evidence="4 11" id="KW-0548">Nucleotidyltransferase</keyword>
<evidence type="ECO:0000256" key="4">
    <source>
        <dbReference type="ARBA" id="ARBA00022695"/>
    </source>
</evidence>
<feature type="domain" description="DNA polymerase III delta N-terminal" evidence="10">
    <location>
        <begin position="20"/>
        <end position="134"/>
    </location>
</feature>
<keyword evidence="5" id="KW-0235">DNA replication</keyword>
<proteinExistence type="inferred from homology"/>
<comment type="similarity">
    <text evidence="7">Belongs to the DNA polymerase HolA subunit family.</text>
</comment>
<name>J5KN32_9GAMM</name>
<dbReference type="InterPro" id="IPR010372">
    <property type="entry name" value="DNA_pol3_delta_N"/>
</dbReference>
<evidence type="ECO:0000256" key="9">
    <source>
        <dbReference type="NCBIfam" id="TIGR01128"/>
    </source>
</evidence>
<accession>J5KN32</accession>
<evidence type="ECO:0000313" key="12">
    <source>
        <dbReference type="Proteomes" id="UP000010116"/>
    </source>
</evidence>
<gene>
    <name evidence="11" type="primary">holA</name>
    <name evidence="11" type="ORF">NT02SARS_0109</name>
</gene>
<dbReference type="HOGENOM" id="CLU_871235_0_0_6"/>
<dbReference type="EMBL" id="JH611165">
    <property type="protein sequence ID" value="EJP73371.1"/>
    <property type="molecule type" value="Genomic_DNA"/>
</dbReference>
<keyword evidence="3 11" id="KW-0808">Transferase</keyword>
<dbReference type="AlphaFoldDB" id="J5KN32"/>
<dbReference type="GO" id="GO:0006261">
    <property type="term" value="P:DNA-templated DNA replication"/>
    <property type="evidence" value="ECO:0007669"/>
    <property type="project" value="TreeGrafter"/>
</dbReference>
<evidence type="ECO:0000256" key="3">
    <source>
        <dbReference type="ARBA" id="ARBA00022679"/>
    </source>
</evidence>
<evidence type="ECO:0000256" key="5">
    <source>
        <dbReference type="ARBA" id="ARBA00022705"/>
    </source>
</evidence>
<evidence type="ECO:0000256" key="8">
    <source>
        <dbReference type="ARBA" id="ARBA00049244"/>
    </source>
</evidence>
<dbReference type="SUPFAM" id="SSF48019">
    <property type="entry name" value="post-AAA+ oligomerization domain-like"/>
    <property type="match status" value="1"/>
</dbReference>
<dbReference type="SUPFAM" id="SSF52540">
    <property type="entry name" value="P-loop containing nucleoside triphosphate hydrolases"/>
    <property type="match status" value="1"/>
</dbReference>
<dbReference type="Pfam" id="PF06144">
    <property type="entry name" value="DNA_pol3_delta"/>
    <property type="match status" value="1"/>
</dbReference>
<evidence type="ECO:0000256" key="2">
    <source>
        <dbReference type="ARBA" id="ARBA00017703"/>
    </source>
</evidence>
<dbReference type="GO" id="GO:0003887">
    <property type="term" value="F:DNA-directed DNA polymerase activity"/>
    <property type="evidence" value="ECO:0007669"/>
    <property type="project" value="UniProtKB-UniRule"/>
</dbReference>
<keyword evidence="6" id="KW-0239">DNA-directed DNA polymerase</keyword>